<keyword evidence="4" id="KW-1185">Reference proteome</keyword>
<dbReference type="GO" id="GO:0046872">
    <property type="term" value="F:metal ion binding"/>
    <property type="evidence" value="ECO:0007669"/>
    <property type="project" value="UniProtKB-KW"/>
</dbReference>
<dbReference type="InterPro" id="IPR037523">
    <property type="entry name" value="VOC_core"/>
</dbReference>
<dbReference type="SUPFAM" id="SSF54593">
    <property type="entry name" value="Glyoxalase/Bleomycin resistance protein/Dihydroxybiphenyl dioxygenase"/>
    <property type="match status" value="1"/>
</dbReference>
<keyword evidence="3" id="KW-0456">Lyase</keyword>
<proteinExistence type="predicted"/>
<evidence type="ECO:0000256" key="1">
    <source>
        <dbReference type="ARBA" id="ARBA00022723"/>
    </source>
</evidence>
<comment type="caution">
    <text evidence="3">The sequence shown here is derived from an EMBL/GenBank/DDBJ whole genome shotgun (WGS) entry which is preliminary data.</text>
</comment>
<feature type="domain" description="VOC" evidence="2">
    <location>
        <begin position="4"/>
        <end position="132"/>
    </location>
</feature>
<gene>
    <name evidence="3" type="ORF">DDQ50_11880</name>
</gene>
<protein>
    <submittedName>
        <fullName evidence="3">Lyase</fullName>
    </submittedName>
</protein>
<evidence type="ECO:0000259" key="2">
    <source>
        <dbReference type="PROSITE" id="PS51819"/>
    </source>
</evidence>
<evidence type="ECO:0000313" key="4">
    <source>
        <dbReference type="Proteomes" id="UP000244893"/>
    </source>
</evidence>
<dbReference type="AlphaFoldDB" id="A0A2V1HPD4"/>
<sequence>MTTTLQFCNISVNDVDESIVFYRALGLDVVMDVASGDFRWVTLGSDAQPGLGITLSVPHAGRSQADGDALQELLTKGVLPMLVFSTDDLDAAFERVRATGAEVLQEPIEQDWGPRDCAFRDPSGNMVRLSQAQTQSA</sequence>
<dbReference type="GO" id="GO:0004493">
    <property type="term" value="F:methylmalonyl-CoA epimerase activity"/>
    <property type="evidence" value="ECO:0007669"/>
    <property type="project" value="TreeGrafter"/>
</dbReference>
<dbReference type="PANTHER" id="PTHR43048:SF4">
    <property type="entry name" value="RING-CLEAVING DIOXYGENASE-RELATED"/>
    <property type="match status" value="1"/>
</dbReference>
<organism evidence="3 4">
    <name type="scientific">Amnibacterium flavum</name>
    <dbReference type="NCBI Taxonomy" id="2173173"/>
    <lineage>
        <taxon>Bacteria</taxon>
        <taxon>Bacillati</taxon>
        <taxon>Actinomycetota</taxon>
        <taxon>Actinomycetes</taxon>
        <taxon>Micrococcales</taxon>
        <taxon>Microbacteriaceae</taxon>
        <taxon>Amnibacterium</taxon>
    </lineage>
</organism>
<accession>A0A2V1HPD4</accession>
<dbReference type="InterPro" id="IPR029068">
    <property type="entry name" value="Glyas_Bleomycin-R_OHBP_Dase"/>
</dbReference>
<reference evidence="3 4" key="1">
    <citation type="submission" date="2018-05" db="EMBL/GenBank/DDBJ databases">
        <title>Amnibacterium sp. M8JJ-5, whole genome shotgun sequence.</title>
        <authorList>
            <person name="Tuo L."/>
        </authorList>
    </citation>
    <scope>NUCLEOTIDE SEQUENCE [LARGE SCALE GENOMIC DNA]</scope>
    <source>
        <strain evidence="3 4">M8JJ-5</strain>
    </source>
</reference>
<name>A0A2V1HPD4_9MICO</name>
<dbReference type="GO" id="GO:0016829">
    <property type="term" value="F:lyase activity"/>
    <property type="evidence" value="ECO:0007669"/>
    <property type="project" value="UniProtKB-KW"/>
</dbReference>
<evidence type="ECO:0000313" key="3">
    <source>
        <dbReference type="EMBL" id="PVZ94408.1"/>
    </source>
</evidence>
<dbReference type="OrthoDB" id="9794917at2"/>
<dbReference type="GO" id="GO:0046491">
    <property type="term" value="P:L-methylmalonyl-CoA metabolic process"/>
    <property type="evidence" value="ECO:0007669"/>
    <property type="project" value="TreeGrafter"/>
</dbReference>
<dbReference type="RefSeq" id="WP_116756919.1">
    <property type="nucleotide sequence ID" value="NZ_JBHUEX010000001.1"/>
</dbReference>
<dbReference type="InterPro" id="IPR051785">
    <property type="entry name" value="MMCE/EMCE_epimerase"/>
</dbReference>
<keyword evidence="1" id="KW-0479">Metal-binding</keyword>
<dbReference type="EMBL" id="QEOP01000002">
    <property type="protein sequence ID" value="PVZ94408.1"/>
    <property type="molecule type" value="Genomic_DNA"/>
</dbReference>
<dbReference type="Proteomes" id="UP000244893">
    <property type="component" value="Unassembled WGS sequence"/>
</dbReference>
<dbReference type="InterPro" id="IPR004360">
    <property type="entry name" value="Glyas_Fos-R_dOase_dom"/>
</dbReference>
<dbReference type="PANTHER" id="PTHR43048">
    <property type="entry name" value="METHYLMALONYL-COA EPIMERASE"/>
    <property type="match status" value="1"/>
</dbReference>
<dbReference type="PROSITE" id="PS51819">
    <property type="entry name" value="VOC"/>
    <property type="match status" value="1"/>
</dbReference>
<dbReference type="Gene3D" id="3.10.180.10">
    <property type="entry name" value="2,3-Dihydroxybiphenyl 1,2-Dioxygenase, domain 1"/>
    <property type="match status" value="1"/>
</dbReference>
<dbReference type="Pfam" id="PF00903">
    <property type="entry name" value="Glyoxalase"/>
    <property type="match status" value="1"/>
</dbReference>